<feature type="region of interest" description="Disordered" evidence="1">
    <location>
        <begin position="337"/>
        <end position="360"/>
    </location>
</feature>
<dbReference type="Proteomes" id="UP000005446">
    <property type="component" value="Unassembled WGS sequence"/>
</dbReference>
<sequence>MKFQTASLTGEKVDGVASIFINEADDEVEEFVDLVVDGVLRATSTPKKGRGKKYTNTVSFDRVLYHRFEGGKKRGLKAGVMEVQLQNSLDDKEAADGQKTLDLGTVELQIWRKYPDALLPKDVVAAWNNVAQNSGESRAGSLEDFPRWSDQNLRLTTGVPQDFEIGLDFRLFTSVKFHLATPATLRGLGFEDVPEYQSASKAPAVQSTIGSEETAKQGRKPLPGAPEKAHKGEKPEKGSKVKTTVKSSTQSPSLPPDLHVSSASAALSIKRPEKRKPSILAEGDEVSRKLSFPPADRDSDDINKRITAARFRLEAAEKKKAKLDEQDRLAHEVQEMEQAAERLERENEIREATWGRSTED</sequence>
<accession>H0EXA6</accession>
<name>H0EXA6_GLAL7</name>
<feature type="region of interest" description="Disordered" evidence="1">
    <location>
        <begin position="199"/>
        <end position="303"/>
    </location>
</feature>
<dbReference type="InParanoid" id="H0EXA6"/>
<evidence type="ECO:0008006" key="4">
    <source>
        <dbReference type="Google" id="ProtNLM"/>
    </source>
</evidence>
<evidence type="ECO:0000313" key="2">
    <source>
        <dbReference type="EMBL" id="EHK96815.1"/>
    </source>
</evidence>
<dbReference type="EMBL" id="AGUE01000221">
    <property type="protein sequence ID" value="EHK96815.1"/>
    <property type="molecule type" value="Genomic_DNA"/>
</dbReference>
<reference evidence="2 3" key="1">
    <citation type="journal article" date="2012" name="Eukaryot. Cell">
        <title>Genome sequence of the fungus Glarea lozoyensis: the first genome sequence of a species from the Helotiaceae family.</title>
        <authorList>
            <person name="Youssar L."/>
            <person name="Gruening B.A."/>
            <person name="Erxleben A."/>
            <person name="Guenther S."/>
            <person name="Huettel W."/>
        </authorList>
    </citation>
    <scope>NUCLEOTIDE SEQUENCE [LARGE SCALE GENOMIC DNA]</scope>
    <source>
        <strain evidence="3">ATCC 74030 / MF5533</strain>
    </source>
</reference>
<evidence type="ECO:0000313" key="3">
    <source>
        <dbReference type="Proteomes" id="UP000005446"/>
    </source>
</evidence>
<feature type="compositionally biased region" description="Basic and acidic residues" evidence="1">
    <location>
        <begin position="227"/>
        <end position="239"/>
    </location>
</feature>
<proteinExistence type="predicted"/>
<gene>
    <name evidence="2" type="ORF">M7I_7439</name>
</gene>
<feature type="compositionally biased region" description="Polar residues" evidence="1">
    <location>
        <begin position="199"/>
        <end position="211"/>
    </location>
</feature>
<protein>
    <recommendedName>
        <fullName evidence="4">C2 domain-containing protein</fullName>
    </recommendedName>
</protein>
<organism evidence="2 3">
    <name type="scientific">Glarea lozoyensis (strain ATCC 74030 / MF5533)</name>
    <dbReference type="NCBI Taxonomy" id="1104152"/>
    <lineage>
        <taxon>Eukaryota</taxon>
        <taxon>Fungi</taxon>
        <taxon>Dikarya</taxon>
        <taxon>Ascomycota</taxon>
        <taxon>Pezizomycotina</taxon>
        <taxon>Leotiomycetes</taxon>
        <taxon>Helotiales</taxon>
        <taxon>Helotiaceae</taxon>
        <taxon>Glarea</taxon>
    </lineage>
</organism>
<dbReference type="OrthoDB" id="3564482at2759"/>
<dbReference type="AlphaFoldDB" id="H0EXA6"/>
<keyword evidence="3" id="KW-1185">Reference proteome</keyword>
<evidence type="ECO:0000256" key="1">
    <source>
        <dbReference type="SAM" id="MobiDB-lite"/>
    </source>
</evidence>
<dbReference type="HOGENOM" id="CLU_769564_0_0_1"/>
<comment type="caution">
    <text evidence="2">The sequence shown here is derived from an EMBL/GenBank/DDBJ whole genome shotgun (WGS) entry which is preliminary data.</text>
</comment>